<gene>
    <name evidence="1" type="ORF">FK220_017730</name>
</gene>
<dbReference type="Proteomes" id="UP000707206">
    <property type="component" value="Unassembled WGS sequence"/>
</dbReference>
<dbReference type="AlphaFoldDB" id="A0A967AXY2"/>
<protein>
    <submittedName>
        <fullName evidence="1">Uncharacterized protein</fullName>
    </submittedName>
</protein>
<evidence type="ECO:0000313" key="1">
    <source>
        <dbReference type="EMBL" id="NHF61198.1"/>
    </source>
</evidence>
<organism evidence="1 2">
    <name type="scientific">Pelagihabitans pacificus</name>
    <dbReference type="NCBI Taxonomy" id="2696054"/>
    <lineage>
        <taxon>Bacteria</taxon>
        <taxon>Pseudomonadati</taxon>
        <taxon>Bacteroidota</taxon>
        <taxon>Flavobacteriia</taxon>
        <taxon>Flavobacteriales</taxon>
        <taxon>Flavobacteriaceae</taxon>
        <taxon>Pelagihabitans</taxon>
    </lineage>
</organism>
<accession>A0A967AXY2</accession>
<keyword evidence="2" id="KW-1185">Reference proteome</keyword>
<reference evidence="1" key="1">
    <citation type="submission" date="2019-07" db="EMBL/GenBank/DDBJ databases">
        <authorList>
            <person name="De-Chao Zhang Q."/>
        </authorList>
    </citation>
    <scope>NUCLEOTIDE SEQUENCE</scope>
    <source>
        <strain evidence="1">TP-CH-4</strain>
    </source>
</reference>
<proteinExistence type="predicted"/>
<evidence type="ECO:0000313" key="2">
    <source>
        <dbReference type="Proteomes" id="UP000707206"/>
    </source>
</evidence>
<reference evidence="1" key="2">
    <citation type="submission" date="2020-03" db="EMBL/GenBank/DDBJ databases">
        <title>Flavobacteriaceae bacterium strain TP-CH-4, a member of the family Flavobacteriaceae isolated from a deep-sea seamount.</title>
        <authorList>
            <person name="Zhang D.-C."/>
        </authorList>
    </citation>
    <scope>NUCLEOTIDE SEQUENCE</scope>
    <source>
        <strain evidence="1">TP-CH-4</strain>
    </source>
</reference>
<sequence length="128" mass="14395">MVEEEEKYSTRGLNAVRTMDYWKSSDFLGDRIKGIPAVHGYGCVAKPMGNVMGFFIQLPDEKSIYVSSDTIYTDAVDNVIKKYKPAINVVACGTAQMDIFKPLLMAMADIIRFVKNSLEKSSQITWKL</sequence>
<comment type="caution">
    <text evidence="1">The sequence shown here is derived from an EMBL/GenBank/DDBJ whole genome shotgun (WGS) entry which is preliminary data.</text>
</comment>
<dbReference type="EMBL" id="VIKU02000006">
    <property type="protein sequence ID" value="NHF61198.1"/>
    <property type="molecule type" value="Genomic_DNA"/>
</dbReference>
<name>A0A967AXY2_9FLAO</name>
<dbReference type="InterPro" id="IPR036866">
    <property type="entry name" value="RibonucZ/Hydroxyglut_hydro"/>
</dbReference>
<dbReference type="RefSeq" id="WP_152575694.1">
    <property type="nucleotide sequence ID" value="NZ_VIKU02000006.1"/>
</dbReference>
<dbReference type="Gene3D" id="3.60.15.10">
    <property type="entry name" value="Ribonuclease Z/Hydroxyacylglutathione hydrolase-like"/>
    <property type="match status" value="1"/>
</dbReference>